<proteinExistence type="predicted"/>
<evidence type="ECO:0000313" key="2">
    <source>
        <dbReference type="Proteomes" id="UP000218069"/>
    </source>
</evidence>
<accession>A0A240E0G8</accession>
<dbReference type="AlphaFoldDB" id="A0A240E0G8"/>
<reference evidence="2" key="1">
    <citation type="submission" date="2017-08" db="EMBL/GenBank/DDBJ databases">
        <authorList>
            <person name="Varghese N."/>
            <person name="Submissions S."/>
        </authorList>
    </citation>
    <scope>NUCLEOTIDE SEQUENCE [LARGE SCALE GENOMIC DNA]</scope>
    <source>
        <strain evidence="2">AP-Melu-1000-B4</strain>
    </source>
</reference>
<organism evidence="1 2">
    <name type="scientific">Polynucleobacter meluiroseus</name>
    <dbReference type="NCBI Taxonomy" id="1938814"/>
    <lineage>
        <taxon>Bacteria</taxon>
        <taxon>Pseudomonadati</taxon>
        <taxon>Pseudomonadota</taxon>
        <taxon>Betaproteobacteria</taxon>
        <taxon>Burkholderiales</taxon>
        <taxon>Burkholderiaceae</taxon>
        <taxon>Polynucleobacter</taxon>
    </lineage>
</organism>
<dbReference type="Proteomes" id="UP000218069">
    <property type="component" value="Unassembled WGS sequence"/>
</dbReference>
<sequence>MSTRLKRWARAIQEIDLSKGTDPEVAIGYLDSKYRDIAWRYIRILGFERTINFMASNNFHPE</sequence>
<name>A0A240E0G8_9BURK</name>
<dbReference type="EMBL" id="OANS01000002">
    <property type="protein sequence ID" value="SNX28702.1"/>
    <property type="molecule type" value="Genomic_DNA"/>
</dbReference>
<dbReference type="RefSeq" id="WP_133092084.1">
    <property type="nucleotide sequence ID" value="NZ_OANS01000002.1"/>
</dbReference>
<protein>
    <submittedName>
        <fullName evidence="1">Uncharacterized protein</fullName>
    </submittedName>
</protein>
<gene>
    <name evidence="1" type="ORF">SAMN06295945_1047</name>
</gene>
<keyword evidence="2" id="KW-1185">Reference proteome</keyword>
<dbReference type="OrthoDB" id="9133187at2"/>
<evidence type="ECO:0000313" key="1">
    <source>
        <dbReference type="EMBL" id="SNX28702.1"/>
    </source>
</evidence>